<dbReference type="Pfam" id="PF00201">
    <property type="entry name" value="UDPGT"/>
    <property type="match status" value="1"/>
</dbReference>
<keyword evidence="2" id="KW-0328">Glycosyltransferase</keyword>
<evidence type="ECO:0000313" key="5">
    <source>
        <dbReference type="EMBL" id="CAG5031176.1"/>
    </source>
</evidence>
<comment type="caution">
    <text evidence="5">The sequence shown here is derived from an EMBL/GenBank/DDBJ whole genome shotgun (WGS) entry which is preliminary data.</text>
</comment>
<dbReference type="InterPro" id="IPR050271">
    <property type="entry name" value="UDP-glycosyltransferase"/>
</dbReference>
<keyword evidence="6" id="KW-1185">Reference proteome</keyword>
<proteinExistence type="inferred from homology"/>
<keyword evidence="4" id="KW-0812">Transmembrane</keyword>
<keyword evidence="4" id="KW-0472">Membrane</keyword>
<evidence type="ECO:0000256" key="2">
    <source>
        <dbReference type="ARBA" id="ARBA00022676"/>
    </source>
</evidence>
<evidence type="ECO:0000256" key="3">
    <source>
        <dbReference type="ARBA" id="ARBA00022679"/>
    </source>
</evidence>
<dbReference type="AlphaFoldDB" id="A0A8S3XLL4"/>
<protein>
    <submittedName>
        <fullName evidence="5">(apollo) hypothetical protein</fullName>
    </submittedName>
</protein>
<evidence type="ECO:0000256" key="1">
    <source>
        <dbReference type="ARBA" id="ARBA00009995"/>
    </source>
</evidence>
<dbReference type="CDD" id="cd03784">
    <property type="entry name" value="GT1_Gtf-like"/>
    <property type="match status" value="1"/>
</dbReference>
<gene>
    <name evidence="5" type="ORF">PAPOLLO_LOCUS19649</name>
</gene>
<evidence type="ECO:0000313" key="6">
    <source>
        <dbReference type="Proteomes" id="UP000691718"/>
    </source>
</evidence>
<accession>A0A8S3XLL4</accession>
<dbReference type="InterPro" id="IPR002213">
    <property type="entry name" value="UDP_glucos_trans"/>
</dbReference>
<dbReference type="FunFam" id="3.40.50.2000:FF:000050">
    <property type="entry name" value="UDP-glucuronosyltransferase"/>
    <property type="match status" value="1"/>
</dbReference>
<dbReference type="PANTHER" id="PTHR48043:SF159">
    <property type="entry name" value="EG:EG0003.4 PROTEIN-RELATED"/>
    <property type="match status" value="1"/>
</dbReference>
<dbReference type="PANTHER" id="PTHR48043">
    <property type="entry name" value="EG:EG0003.4 PROTEIN-RELATED"/>
    <property type="match status" value="1"/>
</dbReference>
<sequence>MGQQSSGSTKCHLYGWLTSKTSEKVTNGSKYASDSSVNGVIYFSLGTNVNPSLLPPEKIQIFLNVFSRLPYDVLWKWDSNALNNIPKNIKIMKWFPQSDLLRHSKVKLFITQGGLQSTDEAITAGVSLIGIPMLGDQWYNVGQYVRHGIGIKLDLETLTEDILAAAITDVIGNDSYRRNIQRLRSLMHDTPQSPLERAVWWTEYVLRHEGAEHLRAPAANLTWIEYYEVKLLLILLISLFFVIGLCVIALYYLLHFFSTKALVNQKVKSN</sequence>
<dbReference type="EMBL" id="CAJQZP010001217">
    <property type="protein sequence ID" value="CAG5031176.1"/>
    <property type="molecule type" value="Genomic_DNA"/>
</dbReference>
<dbReference type="OrthoDB" id="5835829at2759"/>
<organism evidence="5 6">
    <name type="scientific">Parnassius apollo</name>
    <name type="common">Apollo butterfly</name>
    <name type="synonym">Papilio apollo</name>
    <dbReference type="NCBI Taxonomy" id="110799"/>
    <lineage>
        <taxon>Eukaryota</taxon>
        <taxon>Metazoa</taxon>
        <taxon>Ecdysozoa</taxon>
        <taxon>Arthropoda</taxon>
        <taxon>Hexapoda</taxon>
        <taxon>Insecta</taxon>
        <taxon>Pterygota</taxon>
        <taxon>Neoptera</taxon>
        <taxon>Endopterygota</taxon>
        <taxon>Lepidoptera</taxon>
        <taxon>Glossata</taxon>
        <taxon>Ditrysia</taxon>
        <taxon>Papilionoidea</taxon>
        <taxon>Papilionidae</taxon>
        <taxon>Parnassiinae</taxon>
        <taxon>Parnassini</taxon>
        <taxon>Parnassius</taxon>
        <taxon>Parnassius</taxon>
    </lineage>
</organism>
<keyword evidence="3" id="KW-0808">Transferase</keyword>
<dbReference type="Proteomes" id="UP000691718">
    <property type="component" value="Unassembled WGS sequence"/>
</dbReference>
<dbReference type="GO" id="GO:0008194">
    <property type="term" value="F:UDP-glycosyltransferase activity"/>
    <property type="evidence" value="ECO:0007669"/>
    <property type="project" value="InterPro"/>
</dbReference>
<reference evidence="5" key="1">
    <citation type="submission" date="2021-04" db="EMBL/GenBank/DDBJ databases">
        <authorList>
            <person name="Tunstrom K."/>
        </authorList>
    </citation>
    <scope>NUCLEOTIDE SEQUENCE</scope>
</reference>
<name>A0A8S3XLL4_PARAO</name>
<feature type="transmembrane region" description="Helical" evidence="4">
    <location>
        <begin position="231"/>
        <end position="254"/>
    </location>
</feature>
<keyword evidence="4" id="KW-1133">Transmembrane helix</keyword>
<comment type="similarity">
    <text evidence="1">Belongs to the UDP-glycosyltransferase family.</text>
</comment>
<evidence type="ECO:0000256" key="4">
    <source>
        <dbReference type="SAM" id="Phobius"/>
    </source>
</evidence>